<evidence type="ECO:0000313" key="2">
    <source>
        <dbReference type="Proteomes" id="UP001363035"/>
    </source>
</evidence>
<organism evidence="1 2">
    <name type="scientific">Sphingobacterium tenebrionis</name>
    <dbReference type="NCBI Taxonomy" id="3111775"/>
    <lineage>
        <taxon>Bacteria</taxon>
        <taxon>Pseudomonadati</taxon>
        <taxon>Bacteroidota</taxon>
        <taxon>Sphingobacteriia</taxon>
        <taxon>Sphingobacteriales</taxon>
        <taxon>Sphingobacteriaceae</taxon>
        <taxon>Sphingobacterium</taxon>
    </lineage>
</organism>
<dbReference type="InterPro" id="IPR046373">
    <property type="entry name" value="Acyl-CoA_Oxase/DH_mid-dom_sf"/>
</dbReference>
<dbReference type="PIRSF" id="PIRSF016578">
    <property type="entry name" value="HsaA"/>
    <property type="match status" value="1"/>
</dbReference>
<keyword evidence="2" id="KW-1185">Reference proteome</keyword>
<dbReference type="SUPFAM" id="SSF56645">
    <property type="entry name" value="Acyl-CoA dehydrogenase NM domain-like"/>
    <property type="match status" value="1"/>
</dbReference>
<dbReference type="Gene3D" id="1.20.140.10">
    <property type="entry name" value="Butyryl-CoA Dehydrogenase, subunit A, domain 3"/>
    <property type="match status" value="1"/>
</dbReference>
<dbReference type="Gene3D" id="2.40.110.10">
    <property type="entry name" value="Butyryl-CoA Dehydrogenase, subunit A, domain 2"/>
    <property type="match status" value="1"/>
</dbReference>
<dbReference type="RefSeq" id="WP_099365626.1">
    <property type="nucleotide sequence ID" value="NZ_JAYLLN010000055.1"/>
</dbReference>
<evidence type="ECO:0000313" key="1">
    <source>
        <dbReference type="EMBL" id="MEI5986353.1"/>
    </source>
</evidence>
<dbReference type="Gene3D" id="1.10.540.10">
    <property type="entry name" value="Acyl-CoA dehydrogenase/oxidase, N-terminal domain"/>
    <property type="match status" value="1"/>
</dbReference>
<dbReference type="EMBL" id="JAYLLN010000055">
    <property type="protein sequence ID" value="MEI5986353.1"/>
    <property type="molecule type" value="Genomic_DNA"/>
</dbReference>
<gene>
    <name evidence="1" type="ORF">VJ786_15725</name>
</gene>
<sequence>MLNDEHKILIKEFQSESIERKQLVKQQLELIYHNNWFNLWVPKSLGGLEVDFPQGLQFLKDLAYEDGGFAWTVTLCAGANMFAGFIDPRKAKDIWQDREICFGGSGKIAGRAEVKEDHYLLTGMWNYATGAPHLTYFTLNAPLMKDGNPLLDANGQSIYKSFFVDKDQVLIHYDWDTFGLECTASHSFSLEKIKVPFDQAFDLVPSKKTLENPLFEIPFMCFAELTLLMNYMGMFDRFLDLLERQYFEKSKDEAWRMKHSRTRFKEIDGIRTNFESSYAEMMGLAKLVWDQVENYQELDEQVLDDIALKSRELAKWIRLNTAALIPYAGIKGAQRKEEINIVFRNLFTASQHGLLNV</sequence>
<accession>A0ABU8I9V9</accession>
<dbReference type="InterPro" id="IPR009100">
    <property type="entry name" value="AcylCoA_DH/oxidase_NM_dom_sf"/>
</dbReference>
<protein>
    <submittedName>
        <fullName evidence="1">Acyl-CoA dehydrogenase</fullName>
    </submittedName>
</protein>
<proteinExistence type="predicted"/>
<reference evidence="1 2" key="1">
    <citation type="submission" date="2024-01" db="EMBL/GenBank/DDBJ databases">
        <title>Sphingobacterium tenebrionis sp. nov., a novel endophyte isolated from tenebrio molitor intestines.</title>
        <authorList>
            <person name="Zhang C."/>
        </authorList>
    </citation>
    <scope>NUCLEOTIDE SEQUENCE [LARGE SCALE GENOMIC DNA]</scope>
    <source>
        <strain evidence="1 2">PU5-4</strain>
    </source>
</reference>
<dbReference type="InterPro" id="IPR037069">
    <property type="entry name" value="AcylCoA_DH/ox_N_sf"/>
</dbReference>
<dbReference type="Proteomes" id="UP001363035">
    <property type="component" value="Unassembled WGS sequence"/>
</dbReference>
<name>A0ABU8I9V9_9SPHI</name>
<comment type="caution">
    <text evidence="1">The sequence shown here is derived from an EMBL/GenBank/DDBJ whole genome shotgun (WGS) entry which is preliminary data.</text>
</comment>